<dbReference type="Gene3D" id="3.55.30.10">
    <property type="entry name" value="Hsp33 domain"/>
    <property type="match status" value="1"/>
</dbReference>
<dbReference type="InterPro" id="IPR016154">
    <property type="entry name" value="Heat_shock_Hsp33_C"/>
</dbReference>
<dbReference type="InterPro" id="IPR000397">
    <property type="entry name" value="Heat_shock_Hsp33"/>
</dbReference>
<dbReference type="PANTHER" id="PTHR30111">
    <property type="entry name" value="33 KDA CHAPERONIN"/>
    <property type="match status" value="1"/>
</dbReference>
<dbReference type="GO" id="GO:0042026">
    <property type="term" value="P:protein refolding"/>
    <property type="evidence" value="ECO:0007669"/>
    <property type="project" value="TreeGrafter"/>
</dbReference>
<organism evidence="7 8">
    <name type="scientific">Ammoniphilus oxalaticus</name>
    <dbReference type="NCBI Taxonomy" id="66863"/>
    <lineage>
        <taxon>Bacteria</taxon>
        <taxon>Bacillati</taxon>
        <taxon>Bacillota</taxon>
        <taxon>Bacilli</taxon>
        <taxon>Bacillales</taxon>
        <taxon>Paenibacillaceae</taxon>
        <taxon>Aneurinibacillus group</taxon>
        <taxon>Ammoniphilus</taxon>
    </lineage>
</organism>
<dbReference type="AlphaFoldDB" id="A0A419SG71"/>
<gene>
    <name evidence="6" type="primary">hslO</name>
    <name evidence="7" type="ORF">BEP19_11055</name>
</gene>
<keyword evidence="2 6" id="KW-0862">Zinc</keyword>
<dbReference type="CDD" id="cd00498">
    <property type="entry name" value="Hsp33"/>
    <property type="match status" value="1"/>
</dbReference>
<dbReference type="GO" id="GO:0005737">
    <property type="term" value="C:cytoplasm"/>
    <property type="evidence" value="ECO:0007669"/>
    <property type="project" value="UniProtKB-SubCell"/>
</dbReference>
<dbReference type="GO" id="GO:0044183">
    <property type="term" value="F:protein folding chaperone"/>
    <property type="evidence" value="ECO:0007669"/>
    <property type="project" value="TreeGrafter"/>
</dbReference>
<reference evidence="7 8" key="1">
    <citation type="submission" date="2016-08" db="EMBL/GenBank/DDBJ databases">
        <title>Novel Firmicute Genomes.</title>
        <authorList>
            <person name="Poppleton D.I."/>
            <person name="Gribaldo S."/>
        </authorList>
    </citation>
    <scope>NUCLEOTIDE SEQUENCE [LARGE SCALE GENOMIC DNA]</scope>
    <source>
        <strain evidence="7 8">RAOx-1</strain>
    </source>
</reference>
<evidence type="ECO:0000256" key="3">
    <source>
        <dbReference type="ARBA" id="ARBA00023157"/>
    </source>
</evidence>
<dbReference type="SUPFAM" id="SSF64397">
    <property type="entry name" value="Hsp33 domain"/>
    <property type="match status" value="1"/>
</dbReference>
<name>A0A419SG71_9BACL</name>
<dbReference type="Proteomes" id="UP000284219">
    <property type="component" value="Unassembled WGS sequence"/>
</dbReference>
<dbReference type="RefSeq" id="WP_120190260.1">
    <property type="nucleotide sequence ID" value="NZ_MCHY01000009.1"/>
</dbReference>
<evidence type="ECO:0000313" key="7">
    <source>
        <dbReference type="EMBL" id="RKD22778.1"/>
    </source>
</evidence>
<comment type="subcellular location">
    <subcellularLocation>
        <location evidence="6">Cytoplasm</location>
    </subcellularLocation>
</comment>
<evidence type="ECO:0000256" key="5">
    <source>
        <dbReference type="ARBA" id="ARBA00023284"/>
    </source>
</evidence>
<evidence type="ECO:0000313" key="8">
    <source>
        <dbReference type="Proteomes" id="UP000284219"/>
    </source>
</evidence>
<dbReference type="HAMAP" id="MF_00117">
    <property type="entry name" value="HslO"/>
    <property type="match status" value="1"/>
</dbReference>
<comment type="caution">
    <text evidence="7">The sequence shown here is derived from an EMBL/GenBank/DDBJ whole genome shotgun (WGS) entry which is preliminary data.</text>
</comment>
<dbReference type="SUPFAM" id="SSF118352">
    <property type="entry name" value="HSP33 redox switch-like"/>
    <property type="match status" value="1"/>
</dbReference>
<evidence type="ECO:0000256" key="2">
    <source>
        <dbReference type="ARBA" id="ARBA00022833"/>
    </source>
</evidence>
<dbReference type="InterPro" id="IPR016153">
    <property type="entry name" value="Heat_shock_Hsp33_N"/>
</dbReference>
<dbReference type="Gene3D" id="3.90.1280.10">
    <property type="entry name" value="HSP33 redox switch-like"/>
    <property type="match status" value="1"/>
</dbReference>
<evidence type="ECO:0000256" key="4">
    <source>
        <dbReference type="ARBA" id="ARBA00023186"/>
    </source>
</evidence>
<keyword evidence="4 6" id="KW-0143">Chaperone</keyword>
<evidence type="ECO:0000256" key="6">
    <source>
        <dbReference type="HAMAP-Rule" id="MF_00117"/>
    </source>
</evidence>
<comment type="PTM">
    <text evidence="6">Under oxidizing conditions two disulfide bonds are formed involving the reactive cysteines. Under reducing conditions zinc is bound to the reactive cysteines and the protein is inactive.</text>
</comment>
<protein>
    <recommendedName>
        <fullName evidence="6">33 kDa chaperonin</fullName>
    </recommendedName>
    <alternativeName>
        <fullName evidence="6">Heat shock protein 33 homolog</fullName>
        <shortName evidence="6">HSP33</shortName>
    </alternativeName>
</protein>
<comment type="similarity">
    <text evidence="6">Belongs to the HSP33 family.</text>
</comment>
<dbReference type="EMBL" id="MCHY01000009">
    <property type="protein sequence ID" value="RKD22778.1"/>
    <property type="molecule type" value="Genomic_DNA"/>
</dbReference>
<dbReference type="PANTHER" id="PTHR30111:SF1">
    <property type="entry name" value="33 KDA CHAPERONIN"/>
    <property type="match status" value="1"/>
</dbReference>
<keyword evidence="1 6" id="KW-0963">Cytoplasm</keyword>
<keyword evidence="5 6" id="KW-0676">Redox-active center</keyword>
<dbReference type="PIRSF" id="PIRSF005261">
    <property type="entry name" value="Heat_shock_Hsp33"/>
    <property type="match status" value="1"/>
</dbReference>
<evidence type="ECO:0000256" key="1">
    <source>
        <dbReference type="ARBA" id="ARBA00022490"/>
    </source>
</evidence>
<feature type="disulfide bond" description="Redox-active" evidence="6">
    <location>
        <begin position="237"/>
        <end position="239"/>
    </location>
</feature>
<dbReference type="Pfam" id="PF01430">
    <property type="entry name" value="HSP33"/>
    <property type="match status" value="1"/>
</dbReference>
<dbReference type="GO" id="GO:0051082">
    <property type="term" value="F:unfolded protein binding"/>
    <property type="evidence" value="ECO:0007669"/>
    <property type="project" value="UniProtKB-UniRule"/>
</dbReference>
<dbReference type="NCBIfam" id="NF001033">
    <property type="entry name" value="PRK00114.1"/>
    <property type="match status" value="1"/>
</dbReference>
<dbReference type="OrthoDB" id="9776534at2"/>
<keyword evidence="8" id="KW-1185">Reference proteome</keyword>
<comment type="function">
    <text evidence="6">Redox regulated molecular chaperone. Protects both thermally unfolding and oxidatively damaged proteins from irreversible aggregation. Plays an important role in the bacterial defense system toward oxidative stress.</text>
</comment>
<proteinExistence type="inferred from homology"/>
<accession>A0A419SG71</accession>
<feature type="disulfide bond" description="Redox-active" evidence="6">
    <location>
        <begin position="270"/>
        <end position="273"/>
    </location>
</feature>
<sequence length="293" mass="31658">MKDYLVRAIARKGKVRAFAIRSTNLVEECRKRLDTWPVASAALGRAVTASAVMGAMLKGKERLTVQVKGGGPIGQIVADAGANGEARGFVSNPHVNFPLNSKGKLDVARAVGTDGFLTVTKDLGLKDPYHGSVELISGELGEDFTYYFARSEQTPSAVSVGVLVNPDYSIKASGGFVIQLLPGMKEDEITEIEQLLSEVPPVSSMIDEGLTPEEIITKVLGEDDVEILSHLDISFNCHCSLQRVENTLVSLGRAELESIIKEQGEAEVVCHFCNERYVVDRPRLEQLVSGTLG</sequence>
<keyword evidence="3 6" id="KW-1015">Disulfide bond</keyword>